<name>A0A2P2R1Z1_RHIMU</name>
<dbReference type="EMBL" id="GGEC01092795">
    <property type="protein sequence ID" value="MBX73279.1"/>
    <property type="molecule type" value="Transcribed_RNA"/>
</dbReference>
<evidence type="ECO:0000313" key="1">
    <source>
        <dbReference type="EMBL" id="MBX73279.1"/>
    </source>
</evidence>
<protein>
    <submittedName>
        <fullName evidence="1">Uncharacterized protein</fullName>
    </submittedName>
</protein>
<organism evidence="1">
    <name type="scientific">Rhizophora mucronata</name>
    <name type="common">Asiatic mangrove</name>
    <dbReference type="NCBI Taxonomy" id="61149"/>
    <lineage>
        <taxon>Eukaryota</taxon>
        <taxon>Viridiplantae</taxon>
        <taxon>Streptophyta</taxon>
        <taxon>Embryophyta</taxon>
        <taxon>Tracheophyta</taxon>
        <taxon>Spermatophyta</taxon>
        <taxon>Magnoliopsida</taxon>
        <taxon>eudicotyledons</taxon>
        <taxon>Gunneridae</taxon>
        <taxon>Pentapetalae</taxon>
        <taxon>rosids</taxon>
        <taxon>fabids</taxon>
        <taxon>Malpighiales</taxon>
        <taxon>Rhizophoraceae</taxon>
        <taxon>Rhizophora</taxon>
    </lineage>
</organism>
<sequence>MLTDSFVQEYNMLLSIKNWEYMLCSVTQLH</sequence>
<accession>A0A2P2R1Z1</accession>
<proteinExistence type="predicted"/>
<reference evidence="1" key="1">
    <citation type="submission" date="2018-02" db="EMBL/GenBank/DDBJ databases">
        <title>Rhizophora mucronata_Transcriptome.</title>
        <authorList>
            <person name="Meera S.P."/>
            <person name="Sreeshan A."/>
            <person name="Augustine A."/>
        </authorList>
    </citation>
    <scope>NUCLEOTIDE SEQUENCE</scope>
    <source>
        <tissue evidence="1">Leaf</tissue>
    </source>
</reference>
<dbReference type="AlphaFoldDB" id="A0A2P2R1Z1"/>